<dbReference type="Pfam" id="PF13692">
    <property type="entry name" value="Glyco_trans_1_4"/>
    <property type="match status" value="1"/>
</dbReference>
<keyword evidence="1" id="KW-0328">Glycosyltransferase</keyword>
<gene>
    <name evidence="5" type="ORF">E3T49_05655</name>
</gene>
<protein>
    <submittedName>
        <fullName evidence="5">Glycosyltransferase WbuB</fullName>
    </submittedName>
</protein>
<dbReference type="EMBL" id="SOHA01000012">
    <property type="protein sequence ID" value="TFD31742.1"/>
    <property type="molecule type" value="Genomic_DNA"/>
</dbReference>
<sequence length="456" mass="49687">MAVDHQPGRRSERCLSLVPRPPGRLPWPDPGGRMRLTVIGLNYRPELTGIAVYTTGLAERLASDRGNSVHVIAGYPHYPEWRVHAGFTGLSRTDESAGVTVKRLRHYIPSRPRLINRLAMEIQFGLRAAFSSWDRPEVLLLVTPALFSAAIVSLRARLVGTRTCIWVQDIYSLGVSESGAGGRIAALALRRVERAVLGSASTIVVIHERFKRYLVAELGIEADRVEVVRNWCHIEDAPGNRVETRRARGWGPDDIIVLHAGNMGMKQGLENVVAASRIAESRGSRVRFVLLGDGNQRPALQAEGGNSHLEFLRPLPEDEFRATLAAADVLLLNERPGLTEMSVPSKLTSYFQSGLPVIAATDRSSITAEELAVAGAGLRVDAAAPDALVEAAERLGLDAKASHAYGVAGRRFAADILGVGPAITRFQAILERLAPRQREERDDRAPIVPPPPVRGF</sequence>
<accession>A0A4Y8JWL6</accession>
<keyword evidence="2 5" id="KW-0808">Transferase</keyword>
<dbReference type="AlphaFoldDB" id="A0A4Y8JWL6"/>
<name>A0A4Y8JWL6_9MICO</name>
<evidence type="ECO:0000313" key="6">
    <source>
        <dbReference type="Proteomes" id="UP000297472"/>
    </source>
</evidence>
<dbReference type="Pfam" id="PF13579">
    <property type="entry name" value="Glyco_trans_4_4"/>
    <property type="match status" value="1"/>
</dbReference>
<dbReference type="OrthoDB" id="3180470at2"/>
<organism evidence="5 6">
    <name type="scientific">Cryobacterium cryoconiti</name>
    <dbReference type="NCBI Taxonomy" id="1259239"/>
    <lineage>
        <taxon>Bacteria</taxon>
        <taxon>Bacillati</taxon>
        <taxon>Actinomycetota</taxon>
        <taxon>Actinomycetes</taxon>
        <taxon>Micrococcales</taxon>
        <taxon>Microbacteriaceae</taxon>
        <taxon>Cryobacterium</taxon>
    </lineage>
</organism>
<evidence type="ECO:0000259" key="4">
    <source>
        <dbReference type="Pfam" id="PF13579"/>
    </source>
</evidence>
<feature type="domain" description="Glycosyltransferase subfamily 4-like N-terminal" evidence="4">
    <location>
        <begin position="48"/>
        <end position="231"/>
    </location>
</feature>
<dbReference type="GO" id="GO:0016757">
    <property type="term" value="F:glycosyltransferase activity"/>
    <property type="evidence" value="ECO:0007669"/>
    <property type="project" value="UniProtKB-KW"/>
</dbReference>
<dbReference type="Gene3D" id="3.40.50.2000">
    <property type="entry name" value="Glycogen Phosphorylase B"/>
    <property type="match status" value="2"/>
</dbReference>
<evidence type="ECO:0000256" key="1">
    <source>
        <dbReference type="ARBA" id="ARBA00022676"/>
    </source>
</evidence>
<evidence type="ECO:0000256" key="2">
    <source>
        <dbReference type="ARBA" id="ARBA00022679"/>
    </source>
</evidence>
<feature type="compositionally biased region" description="Pro residues" evidence="3">
    <location>
        <begin position="447"/>
        <end position="456"/>
    </location>
</feature>
<dbReference type="SUPFAM" id="SSF53756">
    <property type="entry name" value="UDP-Glycosyltransferase/glycogen phosphorylase"/>
    <property type="match status" value="1"/>
</dbReference>
<evidence type="ECO:0000313" key="5">
    <source>
        <dbReference type="EMBL" id="TFD31742.1"/>
    </source>
</evidence>
<feature type="region of interest" description="Disordered" evidence="3">
    <location>
        <begin position="437"/>
        <end position="456"/>
    </location>
</feature>
<dbReference type="PANTHER" id="PTHR12526">
    <property type="entry name" value="GLYCOSYLTRANSFERASE"/>
    <property type="match status" value="1"/>
</dbReference>
<reference evidence="5 6" key="1">
    <citation type="submission" date="2019-03" db="EMBL/GenBank/DDBJ databases">
        <title>Genomics of glacier-inhabiting Cryobacterium strains.</title>
        <authorList>
            <person name="Liu Q."/>
            <person name="Xin Y.-H."/>
        </authorList>
    </citation>
    <scope>NUCLEOTIDE SEQUENCE [LARGE SCALE GENOMIC DNA]</scope>
    <source>
        <strain evidence="5 6">TMT1-51</strain>
    </source>
</reference>
<dbReference type="Proteomes" id="UP000297472">
    <property type="component" value="Unassembled WGS sequence"/>
</dbReference>
<comment type="caution">
    <text evidence="5">The sequence shown here is derived from an EMBL/GenBank/DDBJ whole genome shotgun (WGS) entry which is preliminary data.</text>
</comment>
<dbReference type="CDD" id="cd03794">
    <property type="entry name" value="GT4_WbuB-like"/>
    <property type="match status" value="1"/>
</dbReference>
<proteinExistence type="predicted"/>
<dbReference type="PANTHER" id="PTHR12526:SF633">
    <property type="entry name" value="COLANIC ACID BIOSYNTHESIS GLYCOSYL TRANSFERASE WCAI-RELATED"/>
    <property type="match status" value="1"/>
</dbReference>
<dbReference type="InterPro" id="IPR028098">
    <property type="entry name" value="Glyco_trans_4-like_N"/>
</dbReference>
<evidence type="ECO:0000256" key="3">
    <source>
        <dbReference type="SAM" id="MobiDB-lite"/>
    </source>
</evidence>
<keyword evidence="6" id="KW-1185">Reference proteome</keyword>